<organism evidence="9 10">
    <name type="scientific">Catenulispora yoronensis</name>
    <dbReference type="NCBI Taxonomy" id="450799"/>
    <lineage>
        <taxon>Bacteria</taxon>
        <taxon>Bacillati</taxon>
        <taxon>Actinomycetota</taxon>
        <taxon>Actinomycetes</taxon>
        <taxon>Catenulisporales</taxon>
        <taxon>Catenulisporaceae</taxon>
        <taxon>Catenulispora</taxon>
    </lineage>
</organism>
<dbReference type="Pfam" id="PF03422">
    <property type="entry name" value="CBM_6"/>
    <property type="match status" value="1"/>
</dbReference>
<comment type="caution">
    <text evidence="9">The sequence shown here is derived from an EMBL/GenBank/DDBJ whole genome shotgun (WGS) entry which is preliminary data.</text>
</comment>
<dbReference type="Pfam" id="PF00041">
    <property type="entry name" value="fn3"/>
    <property type="match status" value="1"/>
</dbReference>
<dbReference type="SUPFAM" id="SSF51011">
    <property type="entry name" value="Glycosyl hydrolase domain"/>
    <property type="match status" value="1"/>
</dbReference>
<evidence type="ECO:0000256" key="4">
    <source>
        <dbReference type="ARBA" id="ARBA00023295"/>
    </source>
</evidence>
<evidence type="ECO:0000313" key="9">
    <source>
        <dbReference type="EMBL" id="GAA2010295.1"/>
    </source>
</evidence>
<reference evidence="10" key="1">
    <citation type="journal article" date="2019" name="Int. J. Syst. Evol. Microbiol.">
        <title>The Global Catalogue of Microorganisms (GCM) 10K type strain sequencing project: providing services to taxonomists for standard genome sequencing and annotation.</title>
        <authorList>
            <consortium name="The Broad Institute Genomics Platform"/>
            <consortium name="The Broad Institute Genome Sequencing Center for Infectious Disease"/>
            <person name="Wu L."/>
            <person name="Ma J."/>
        </authorList>
    </citation>
    <scope>NUCLEOTIDE SEQUENCE [LARGE SCALE GENOMIC DNA]</scope>
    <source>
        <strain evidence="10">JCM 16014</strain>
    </source>
</reference>
<dbReference type="Gene3D" id="2.60.120.260">
    <property type="entry name" value="Galactose-binding domain-like"/>
    <property type="match status" value="1"/>
</dbReference>
<protein>
    <recommendedName>
        <fullName evidence="11">Alpha-galactosidase</fullName>
    </recommendedName>
</protein>
<keyword evidence="10" id="KW-1185">Reference proteome</keyword>
<dbReference type="PANTHER" id="PTHR11452">
    <property type="entry name" value="ALPHA-GALACTOSIDASE/ALPHA-N-ACETYLGALACTOSAMINIDASE"/>
    <property type="match status" value="1"/>
</dbReference>
<dbReference type="InterPro" id="IPR013783">
    <property type="entry name" value="Ig-like_fold"/>
</dbReference>
<dbReference type="PROSITE" id="PS50853">
    <property type="entry name" value="FN3"/>
    <property type="match status" value="1"/>
</dbReference>
<evidence type="ECO:0000256" key="3">
    <source>
        <dbReference type="ARBA" id="ARBA00022801"/>
    </source>
</evidence>
<dbReference type="PANTHER" id="PTHR11452:SF75">
    <property type="entry name" value="ALPHA-GALACTOSIDASE MEL1"/>
    <property type="match status" value="1"/>
</dbReference>
<comment type="similarity">
    <text evidence="1">Belongs to the glycosyl hydrolase 27 family.</text>
</comment>
<dbReference type="InterPro" id="IPR008979">
    <property type="entry name" value="Galactose-bd-like_sf"/>
</dbReference>
<dbReference type="CDD" id="cd00063">
    <property type="entry name" value="FN3"/>
    <property type="match status" value="1"/>
</dbReference>
<dbReference type="InterPro" id="IPR013780">
    <property type="entry name" value="Glyco_hydro_b"/>
</dbReference>
<feature type="compositionally biased region" description="Low complexity" evidence="6">
    <location>
        <begin position="731"/>
        <end position="750"/>
    </location>
</feature>
<accession>A0ABP5F1T4</accession>
<dbReference type="EMBL" id="BAAAQN010000001">
    <property type="protein sequence ID" value="GAA2010295.1"/>
    <property type="molecule type" value="Genomic_DNA"/>
</dbReference>
<dbReference type="InterPro" id="IPR041233">
    <property type="entry name" value="Melibiase_C"/>
</dbReference>
<dbReference type="Gene3D" id="2.60.40.1180">
    <property type="entry name" value="Golgi alpha-mannosidase II"/>
    <property type="match status" value="1"/>
</dbReference>
<dbReference type="InterPro" id="IPR002241">
    <property type="entry name" value="Glyco_hydro_27"/>
</dbReference>
<feature type="compositionally biased region" description="Pro residues" evidence="6">
    <location>
        <begin position="796"/>
        <end position="807"/>
    </location>
</feature>
<dbReference type="Gene3D" id="2.60.40.10">
    <property type="entry name" value="Immunoglobulins"/>
    <property type="match status" value="1"/>
</dbReference>
<evidence type="ECO:0000256" key="6">
    <source>
        <dbReference type="SAM" id="MobiDB-lite"/>
    </source>
</evidence>
<keyword evidence="2" id="KW-0732">Signal</keyword>
<dbReference type="Proteomes" id="UP001500751">
    <property type="component" value="Unassembled WGS sequence"/>
</dbReference>
<dbReference type="InterPro" id="IPR017853">
    <property type="entry name" value="GH"/>
</dbReference>
<dbReference type="SMART" id="SM00060">
    <property type="entry name" value="FN3"/>
    <property type="match status" value="1"/>
</dbReference>
<dbReference type="PROSITE" id="PS51318">
    <property type="entry name" value="TAT"/>
    <property type="match status" value="1"/>
</dbReference>
<dbReference type="SUPFAM" id="SSF49785">
    <property type="entry name" value="Galactose-binding domain-like"/>
    <property type="match status" value="1"/>
</dbReference>
<feature type="domain" description="Fibronectin type-III" evidence="7">
    <location>
        <begin position="654"/>
        <end position="745"/>
    </location>
</feature>
<dbReference type="InterPro" id="IPR036116">
    <property type="entry name" value="FN3_sf"/>
</dbReference>
<dbReference type="Gene3D" id="3.20.20.70">
    <property type="entry name" value="Aldolase class I"/>
    <property type="match status" value="1"/>
</dbReference>
<gene>
    <name evidence="9" type="ORF">GCM10009839_00200</name>
</gene>
<evidence type="ECO:0008006" key="11">
    <source>
        <dbReference type="Google" id="ProtNLM"/>
    </source>
</evidence>
<keyword evidence="3" id="KW-0378">Hydrolase</keyword>
<evidence type="ECO:0000313" key="10">
    <source>
        <dbReference type="Proteomes" id="UP001500751"/>
    </source>
</evidence>
<evidence type="ECO:0000259" key="7">
    <source>
        <dbReference type="PROSITE" id="PS50853"/>
    </source>
</evidence>
<dbReference type="InterPro" id="IPR005084">
    <property type="entry name" value="CBM6"/>
</dbReference>
<feature type="compositionally biased region" description="Low complexity" evidence="6">
    <location>
        <begin position="758"/>
        <end position="770"/>
    </location>
</feature>
<proteinExistence type="inferred from homology"/>
<evidence type="ECO:0000259" key="8">
    <source>
        <dbReference type="PROSITE" id="PS51175"/>
    </source>
</evidence>
<evidence type="ECO:0000256" key="5">
    <source>
        <dbReference type="ARBA" id="ARBA00023326"/>
    </source>
</evidence>
<keyword evidence="5" id="KW-0119">Carbohydrate metabolism</keyword>
<evidence type="ECO:0000256" key="2">
    <source>
        <dbReference type="ARBA" id="ARBA00022729"/>
    </source>
</evidence>
<feature type="domain" description="CBM6" evidence="8">
    <location>
        <begin position="505"/>
        <end position="643"/>
    </location>
</feature>
<evidence type="ECO:0000256" key="1">
    <source>
        <dbReference type="ARBA" id="ARBA00009743"/>
    </source>
</evidence>
<dbReference type="PROSITE" id="PS51175">
    <property type="entry name" value="CBM6"/>
    <property type="match status" value="1"/>
</dbReference>
<sequence>MAISRRDLLRVGGTAVVGGALLSTEAGSATAATSAAGAAPGAASPPPAAAPTVAPDTIDRDSVFTRGGSGPLYWSTYGYDYPNNNAQSQASWQANVTWVANNLKSYGINMACTDGWVDYTQATNAHGYILNYQDTWAMGWAGMASYLSNLGLRMGVYYNPLWVTKAAYNDPTKTVIGRPDVPISAIVTAGDFFGGSKGTQEIYWVDVTKDGAKEYVQGYINYFKQLGCVYLRSDFWAWYETGYDQNMGTVGVNHGSANYATALGWISEAAGDAMELSVVMPNMLNHGQNERRYGDLVRIDDDCGSGGWNFLSGGRSSWQNYWTQWHTPFLGFTGFSDASGRGQLILDGDVLEMNSFGSDDERRTALTLFAMAGSPLIVGDRADNIGSYLSFWQNNDILDINKAGFVGKPLYRNANPFSTDATSRDPETWMGQMPDGTWLVALFNTTYSTVTKSIDFAAVLGLSAGGAVHDVWNNTDLGQKTAHSASIPMHGVSLIKITPAGNGAPIYQSQVAAWAGGAMFDDAAAGYSGNGYVDGLGTTNARVVFGVAGAGAGAGAGPGAGGTTPVTVRYSNPGSAATLTVSARNVAGTVSGSTTVNLPGTGGAGTWGTATINLTLASGTNLITLQRTAQDTGSVNLDWIQVGASTGGSTPPGAPGTPTASNITASAATLTWTAASAGTNAISGYQVFEVGNPDTIVASTNTDTLTATVSSLTASTHYSFYVKAKDSAGSLGAASGTTSLTTTSSGGSAPPSAPGLRPPRTSLPARQRCPGRPPRPAPTRSRATRCSRSVARTPWWPRPTPVPSPRP</sequence>
<keyword evidence="5" id="KW-0624">Polysaccharide degradation</keyword>
<name>A0ABP5F1T4_9ACTN</name>
<dbReference type="Pfam" id="PF17801">
    <property type="entry name" value="Melibiase_C"/>
    <property type="match status" value="1"/>
</dbReference>
<dbReference type="InterPro" id="IPR003961">
    <property type="entry name" value="FN3_dom"/>
</dbReference>
<dbReference type="SUPFAM" id="SSF51445">
    <property type="entry name" value="(Trans)glycosidases"/>
    <property type="match status" value="1"/>
</dbReference>
<keyword evidence="4" id="KW-0326">Glycosidase</keyword>
<dbReference type="SUPFAM" id="SSF49265">
    <property type="entry name" value="Fibronectin type III"/>
    <property type="match status" value="1"/>
</dbReference>
<dbReference type="InterPro" id="IPR006311">
    <property type="entry name" value="TAT_signal"/>
</dbReference>
<dbReference type="InterPro" id="IPR013785">
    <property type="entry name" value="Aldolase_TIM"/>
</dbReference>
<feature type="region of interest" description="Disordered" evidence="6">
    <location>
        <begin position="731"/>
        <end position="807"/>
    </location>
</feature>